<dbReference type="Proteomes" id="UP000268535">
    <property type="component" value="Unassembled WGS sequence"/>
</dbReference>
<dbReference type="Gene3D" id="3.40.630.30">
    <property type="match status" value="1"/>
</dbReference>
<feature type="domain" description="N-acetyltransferase" evidence="4">
    <location>
        <begin position="15"/>
        <end position="189"/>
    </location>
</feature>
<keyword evidence="3 5" id="KW-0012">Acyltransferase</keyword>
<evidence type="ECO:0000256" key="2">
    <source>
        <dbReference type="ARBA" id="ARBA00022679"/>
    </source>
</evidence>
<protein>
    <submittedName>
        <fullName evidence="5">Acyl-CoA N-acyltransferase</fullName>
    </submittedName>
</protein>
<dbReference type="GO" id="GO:0008080">
    <property type="term" value="F:N-acetyltransferase activity"/>
    <property type="evidence" value="ECO:0007669"/>
    <property type="project" value="InterPro"/>
</dbReference>
<dbReference type="SUPFAM" id="SSF55729">
    <property type="entry name" value="Acyl-CoA N-acyltransferases (Nat)"/>
    <property type="match status" value="1"/>
</dbReference>
<evidence type="ECO:0000259" key="4">
    <source>
        <dbReference type="Pfam" id="PF13302"/>
    </source>
</evidence>
<dbReference type="InterPro" id="IPR000182">
    <property type="entry name" value="GNAT_dom"/>
</dbReference>
<dbReference type="PANTHER" id="PTHR13256:SF16">
    <property type="entry name" value="ALPHA_BETA-TUBULIN-N-ACETYLTRANSFERASE 9"/>
    <property type="match status" value="1"/>
</dbReference>
<accession>A0A4P9X0B4</accession>
<comment type="similarity">
    <text evidence="1">Belongs to the acetyltransferase family. GNAT subfamily.</text>
</comment>
<dbReference type="InterPro" id="IPR016181">
    <property type="entry name" value="Acyl_CoA_acyltransferase"/>
</dbReference>
<evidence type="ECO:0000313" key="5">
    <source>
        <dbReference type="EMBL" id="RKO97330.1"/>
    </source>
</evidence>
<dbReference type="AlphaFoldDB" id="A0A4P9X0B4"/>
<proteinExistence type="inferred from homology"/>
<dbReference type="Pfam" id="PF13302">
    <property type="entry name" value="Acetyltransf_3"/>
    <property type="match status" value="1"/>
</dbReference>
<dbReference type="PANTHER" id="PTHR13256">
    <property type="entry name" value="N-ACETYLTRANSFERASE 9"/>
    <property type="match status" value="1"/>
</dbReference>
<dbReference type="EMBL" id="ML009309">
    <property type="protein sequence ID" value="RKO97330.1"/>
    <property type="molecule type" value="Genomic_DNA"/>
</dbReference>
<sequence length="243" mass="26499">MRENQAIALQGATCTLVPYRKAHVPRYHAWMNDPQLGLCELTASEPLSLDAEYAMQQTWAEDADKCTFILHAHNAQPATLAGAAGQPDAPTPFRQYGGKSMAMVGDVNLFLRDEPLCNEDGDPTGVTVRVAELEIMIAEPDARRRGIGREAVCLMLGYGADQLGLRRFEAKIAVANAASIALFASLGFREVSRSAIFEEVTLRIVLPGDPEAAAAMEVGHDLWRRQLKQDVKLIHLDASNSEA</sequence>
<evidence type="ECO:0000256" key="3">
    <source>
        <dbReference type="ARBA" id="ARBA00023315"/>
    </source>
</evidence>
<gene>
    <name evidence="5" type="ORF">CAUPRSCDRAFT_6674</name>
</gene>
<reference evidence="6" key="1">
    <citation type="journal article" date="2018" name="Nat. Microbiol.">
        <title>Leveraging single-cell genomics to expand the fungal tree of life.</title>
        <authorList>
            <person name="Ahrendt S.R."/>
            <person name="Quandt C.A."/>
            <person name="Ciobanu D."/>
            <person name="Clum A."/>
            <person name="Salamov A."/>
            <person name="Andreopoulos B."/>
            <person name="Cheng J.F."/>
            <person name="Woyke T."/>
            <person name="Pelin A."/>
            <person name="Henrissat B."/>
            <person name="Reynolds N.K."/>
            <person name="Benny G.L."/>
            <person name="Smith M.E."/>
            <person name="James T.Y."/>
            <person name="Grigoriev I.V."/>
        </authorList>
    </citation>
    <scope>NUCLEOTIDE SEQUENCE [LARGE SCALE GENOMIC DNA]</scope>
    <source>
        <strain evidence="6">ATCC 52028</strain>
    </source>
</reference>
<evidence type="ECO:0000256" key="1">
    <source>
        <dbReference type="ARBA" id="ARBA00009342"/>
    </source>
</evidence>
<organism evidence="5 6">
    <name type="scientific">Caulochytrium protostelioides</name>
    <dbReference type="NCBI Taxonomy" id="1555241"/>
    <lineage>
        <taxon>Eukaryota</taxon>
        <taxon>Fungi</taxon>
        <taxon>Fungi incertae sedis</taxon>
        <taxon>Chytridiomycota</taxon>
        <taxon>Chytridiomycota incertae sedis</taxon>
        <taxon>Chytridiomycetes</taxon>
        <taxon>Caulochytriales</taxon>
        <taxon>Caulochytriaceae</taxon>
        <taxon>Caulochytrium</taxon>
    </lineage>
</organism>
<dbReference type="InterPro" id="IPR039135">
    <property type="entry name" value="NAT9-like"/>
</dbReference>
<evidence type="ECO:0000313" key="6">
    <source>
        <dbReference type="Proteomes" id="UP000268535"/>
    </source>
</evidence>
<keyword evidence="2 5" id="KW-0808">Transferase</keyword>
<name>A0A4P9X0B4_9FUNG</name>